<dbReference type="AlphaFoldDB" id="A0A072TPR8"/>
<evidence type="ECO:0000256" key="7">
    <source>
        <dbReference type="ARBA" id="ARBA00022614"/>
    </source>
</evidence>
<protein>
    <recommendedName>
        <fullName evidence="3">non-specific serine/threonine protein kinase</fullName>
        <ecNumber evidence="3">2.7.11.1</ecNumber>
    </recommendedName>
</protein>
<dbReference type="EMBL" id="PSQE01000008">
    <property type="protein sequence ID" value="RHN40658.1"/>
    <property type="molecule type" value="Genomic_DNA"/>
</dbReference>
<evidence type="ECO:0000256" key="18">
    <source>
        <dbReference type="ARBA" id="ARBA00023180"/>
    </source>
</evidence>
<keyword evidence="11" id="KW-0677">Repeat</keyword>
<evidence type="ECO:0000256" key="8">
    <source>
        <dbReference type="ARBA" id="ARBA00022679"/>
    </source>
</evidence>
<dbReference type="FunFam" id="3.80.10.10:FF:000383">
    <property type="entry name" value="Leucine-rich repeat receptor protein kinase EMS1"/>
    <property type="match status" value="1"/>
</dbReference>
<dbReference type="SUPFAM" id="SSF52047">
    <property type="entry name" value="RNI-like"/>
    <property type="match status" value="1"/>
</dbReference>
<dbReference type="EMBL" id="CM001224">
    <property type="protein sequence ID" value="KEH19362.1"/>
    <property type="molecule type" value="Genomic_DNA"/>
</dbReference>
<evidence type="ECO:0000256" key="13">
    <source>
        <dbReference type="ARBA" id="ARBA00022777"/>
    </source>
</evidence>
<dbReference type="EnsemblPlants" id="KEH19362">
    <property type="protein sequence ID" value="KEH19362"/>
    <property type="gene ID" value="MTR_8g047220"/>
</dbReference>
<evidence type="ECO:0000259" key="24">
    <source>
        <dbReference type="PROSITE" id="PS50011"/>
    </source>
</evidence>
<evidence type="ECO:0000256" key="10">
    <source>
        <dbReference type="ARBA" id="ARBA00022729"/>
    </source>
</evidence>
<dbReference type="OrthoDB" id="676979at2759"/>
<keyword evidence="16 22" id="KW-0472">Membrane</keyword>
<dbReference type="InterPro" id="IPR000719">
    <property type="entry name" value="Prot_kinase_dom"/>
</dbReference>
<proteinExistence type="predicted"/>
<dbReference type="PANTHER" id="PTHR48053">
    <property type="entry name" value="LEUCINE RICH REPEAT FAMILY PROTEIN, EXPRESSED"/>
    <property type="match status" value="1"/>
</dbReference>
<feature type="chain" id="PRO_5014498865" description="non-specific serine/threonine protein kinase" evidence="23">
    <location>
        <begin position="34"/>
        <end position="953"/>
    </location>
</feature>
<evidence type="ECO:0000313" key="28">
    <source>
        <dbReference type="Proteomes" id="UP000002051"/>
    </source>
</evidence>
<dbReference type="InterPro" id="IPR001611">
    <property type="entry name" value="Leu-rich_rpt"/>
</dbReference>
<evidence type="ECO:0000256" key="2">
    <source>
        <dbReference type="ARBA" id="ARBA00004479"/>
    </source>
</evidence>
<dbReference type="Pfam" id="PF23598">
    <property type="entry name" value="LRR_14"/>
    <property type="match status" value="1"/>
</dbReference>
<dbReference type="FunFam" id="3.80.10.10:FF:000041">
    <property type="entry name" value="LRR receptor-like serine/threonine-protein kinase ERECTA"/>
    <property type="match status" value="1"/>
</dbReference>
<dbReference type="GO" id="GO:0004672">
    <property type="term" value="F:protein kinase activity"/>
    <property type="evidence" value="ECO:0000318"/>
    <property type="project" value="GO_Central"/>
</dbReference>
<dbReference type="InterPro" id="IPR003591">
    <property type="entry name" value="Leu-rich_rpt_typical-subtyp"/>
</dbReference>
<reference evidence="27" key="3">
    <citation type="submission" date="2015-04" db="UniProtKB">
        <authorList>
            <consortium name="EnsemblPlants"/>
        </authorList>
    </citation>
    <scope>IDENTIFICATION</scope>
    <source>
        <strain evidence="27">cv. Jemalong A17</strain>
    </source>
</reference>
<reference evidence="25 28" key="2">
    <citation type="journal article" date="2014" name="BMC Genomics">
        <title>An improved genome release (version Mt4.0) for the model legume Medicago truncatula.</title>
        <authorList>
            <person name="Tang H."/>
            <person name="Krishnakumar V."/>
            <person name="Bidwell S."/>
            <person name="Rosen B."/>
            <person name="Chan A."/>
            <person name="Zhou S."/>
            <person name="Gentzbittel L."/>
            <person name="Childs K.L."/>
            <person name="Yandell M."/>
            <person name="Gundlach H."/>
            <person name="Mayer K.F."/>
            <person name="Schwartz D.C."/>
            <person name="Town C.D."/>
        </authorList>
    </citation>
    <scope>GENOME REANNOTATION</scope>
    <source>
        <strain evidence="25">A17</strain>
        <strain evidence="27 28">cv. Jemalong A17</strain>
    </source>
</reference>
<keyword evidence="14 21" id="KW-0067">ATP-binding</keyword>
<dbReference type="Pfam" id="PF00560">
    <property type="entry name" value="LRR_1"/>
    <property type="match status" value="7"/>
</dbReference>
<dbReference type="KEGG" id="mtr:25501177"/>
<dbReference type="PROSITE" id="PS00109">
    <property type="entry name" value="PROTEIN_KINASE_TYR"/>
    <property type="match status" value="1"/>
</dbReference>
<dbReference type="FunFam" id="3.30.200.20:FF:000309">
    <property type="entry name" value="Leucine-rich repeat receptor protein kinase MSP1"/>
    <property type="match status" value="1"/>
</dbReference>
<keyword evidence="18" id="KW-0325">Glycoprotein</keyword>
<dbReference type="HOGENOM" id="CLU_000288_22_1_1"/>
<dbReference type="Gene3D" id="1.10.510.10">
    <property type="entry name" value="Transferase(Phosphotransferase) domain 1"/>
    <property type="match status" value="1"/>
</dbReference>
<dbReference type="InterPro" id="IPR055414">
    <property type="entry name" value="LRR_R13L4/SHOC2-like"/>
</dbReference>
<feature type="signal peptide" evidence="23">
    <location>
        <begin position="1"/>
        <end position="33"/>
    </location>
</feature>
<keyword evidence="8 26" id="KW-0808">Transferase</keyword>
<evidence type="ECO:0000256" key="21">
    <source>
        <dbReference type="PROSITE-ProRule" id="PRU10141"/>
    </source>
</evidence>
<dbReference type="InterPro" id="IPR017441">
    <property type="entry name" value="Protein_kinase_ATP_BS"/>
</dbReference>
<evidence type="ECO:0000256" key="16">
    <source>
        <dbReference type="ARBA" id="ARBA00023136"/>
    </source>
</evidence>
<dbReference type="PANTHER" id="PTHR48053:SF126">
    <property type="entry name" value="MDIS1-INTERACTING RECEPTOR LIKE KINASE 2-LIKE ISOFORM X1"/>
    <property type="match status" value="1"/>
</dbReference>
<keyword evidence="7" id="KW-0433">Leucine-rich repeat</keyword>
<dbReference type="InterPro" id="IPR032675">
    <property type="entry name" value="LRR_dom_sf"/>
</dbReference>
<keyword evidence="9 22" id="KW-0812">Transmembrane</keyword>
<feature type="binding site" evidence="21">
    <location>
        <position position="681"/>
    </location>
    <ligand>
        <name>ATP</name>
        <dbReference type="ChEBI" id="CHEBI:30616"/>
    </ligand>
</feature>
<keyword evidence="5" id="KW-0723">Serine/threonine-protein kinase</keyword>
<evidence type="ECO:0000256" key="23">
    <source>
        <dbReference type="SAM" id="SignalP"/>
    </source>
</evidence>
<evidence type="ECO:0000256" key="14">
    <source>
        <dbReference type="ARBA" id="ARBA00022840"/>
    </source>
</evidence>
<dbReference type="Pfam" id="PF00069">
    <property type="entry name" value="Pkinase"/>
    <property type="match status" value="1"/>
</dbReference>
<evidence type="ECO:0000256" key="20">
    <source>
        <dbReference type="ARBA" id="ARBA00048679"/>
    </source>
</evidence>
<dbReference type="InterPro" id="IPR008266">
    <property type="entry name" value="Tyr_kinase_AS"/>
</dbReference>
<dbReference type="SUPFAM" id="SSF56112">
    <property type="entry name" value="Protein kinase-like (PK-like)"/>
    <property type="match status" value="1"/>
</dbReference>
<feature type="transmembrane region" description="Helical" evidence="22">
    <location>
        <begin position="588"/>
        <end position="610"/>
    </location>
</feature>
<dbReference type="FunFam" id="1.10.510.10:FF:000445">
    <property type="entry name" value="MDIS1-interacting receptor like kinase 2"/>
    <property type="match status" value="1"/>
</dbReference>
<dbReference type="InterPro" id="IPR011009">
    <property type="entry name" value="Kinase-like_dom_sf"/>
</dbReference>
<evidence type="ECO:0000256" key="22">
    <source>
        <dbReference type="SAM" id="Phobius"/>
    </source>
</evidence>
<gene>
    <name evidence="27" type="primary">25501177</name>
    <name evidence="25" type="ordered locus">MTR_8g047220</name>
    <name evidence="26" type="ORF">MtrunA17_Chr8g0357171</name>
</gene>
<evidence type="ECO:0000256" key="1">
    <source>
        <dbReference type="ARBA" id="ARBA00004236"/>
    </source>
</evidence>
<organism evidence="25 28">
    <name type="scientific">Medicago truncatula</name>
    <name type="common">Barrel medic</name>
    <name type="synonym">Medicago tribuloides</name>
    <dbReference type="NCBI Taxonomy" id="3880"/>
    <lineage>
        <taxon>Eukaryota</taxon>
        <taxon>Viridiplantae</taxon>
        <taxon>Streptophyta</taxon>
        <taxon>Embryophyta</taxon>
        <taxon>Tracheophyta</taxon>
        <taxon>Spermatophyta</taxon>
        <taxon>Magnoliopsida</taxon>
        <taxon>eudicotyledons</taxon>
        <taxon>Gunneridae</taxon>
        <taxon>Pentapetalae</taxon>
        <taxon>rosids</taxon>
        <taxon>fabids</taxon>
        <taxon>Fabales</taxon>
        <taxon>Fabaceae</taxon>
        <taxon>Papilionoideae</taxon>
        <taxon>50 kb inversion clade</taxon>
        <taxon>NPAAA clade</taxon>
        <taxon>Hologalegina</taxon>
        <taxon>IRL clade</taxon>
        <taxon>Trifolieae</taxon>
        <taxon>Medicago</taxon>
    </lineage>
</organism>
<evidence type="ECO:0000256" key="17">
    <source>
        <dbReference type="ARBA" id="ARBA00023170"/>
    </source>
</evidence>
<evidence type="ECO:0000256" key="3">
    <source>
        <dbReference type="ARBA" id="ARBA00012513"/>
    </source>
</evidence>
<dbReference type="SMART" id="SM00365">
    <property type="entry name" value="LRR_SD22"/>
    <property type="match status" value="7"/>
</dbReference>
<evidence type="ECO:0000256" key="19">
    <source>
        <dbReference type="ARBA" id="ARBA00047899"/>
    </source>
</evidence>
<dbReference type="EC" id="2.7.11.1" evidence="3"/>
<dbReference type="GO" id="GO:0051707">
    <property type="term" value="P:response to other organism"/>
    <property type="evidence" value="ECO:0007669"/>
    <property type="project" value="UniProtKB-ARBA"/>
</dbReference>
<evidence type="ECO:0000256" key="11">
    <source>
        <dbReference type="ARBA" id="ARBA00022737"/>
    </source>
</evidence>
<keyword evidence="17 25" id="KW-0675">Receptor</keyword>
<dbReference type="OMA" id="HHEANDP"/>
<reference evidence="26" key="4">
    <citation type="journal article" date="2018" name="Nat. Plants">
        <title>Whole-genome landscape of Medicago truncatula symbiotic genes.</title>
        <authorList>
            <person name="Pecrix Y."/>
            <person name="Gamas P."/>
            <person name="Carrere S."/>
        </authorList>
    </citation>
    <scope>NUCLEOTIDE SEQUENCE</scope>
    <source>
        <tissue evidence="26">Leaves</tissue>
    </source>
</reference>
<evidence type="ECO:0000256" key="4">
    <source>
        <dbReference type="ARBA" id="ARBA00022475"/>
    </source>
</evidence>
<dbReference type="FunFam" id="3.80.10.10:FF:000453">
    <property type="entry name" value="Leucine-rich receptor-like protein kinase family protein"/>
    <property type="match status" value="1"/>
</dbReference>
<dbReference type="Proteomes" id="UP000265566">
    <property type="component" value="Chromosome 8"/>
</dbReference>
<accession>A0A072TPR8</accession>
<dbReference type="PaxDb" id="3880-AES66368"/>
<dbReference type="SMART" id="SM00369">
    <property type="entry name" value="LRR_TYP"/>
    <property type="match status" value="8"/>
</dbReference>
<dbReference type="Gramene" id="rna46843">
    <property type="protein sequence ID" value="RHN40658.1"/>
    <property type="gene ID" value="gene46843"/>
</dbReference>
<keyword evidence="6" id="KW-0597">Phosphoprotein</keyword>
<keyword evidence="13 25" id="KW-0418">Kinase</keyword>
<keyword evidence="4" id="KW-1003">Cell membrane</keyword>
<dbReference type="FunFam" id="3.80.10.10:FF:000299">
    <property type="entry name" value="Piriformospora indica-insensitive protein 2"/>
    <property type="match status" value="1"/>
</dbReference>
<evidence type="ECO:0000313" key="25">
    <source>
        <dbReference type="EMBL" id="KEH19362.1"/>
    </source>
</evidence>
<evidence type="ECO:0000313" key="27">
    <source>
        <dbReference type="EnsemblPlants" id="KEH19362"/>
    </source>
</evidence>
<dbReference type="InterPro" id="IPR051716">
    <property type="entry name" value="Plant_RL_S/T_kinase"/>
</dbReference>
<reference evidence="25 28" key="1">
    <citation type="journal article" date="2011" name="Nature">
        <title>The Medicago genome provides insight into the evolution of rhizobial symbioses.</title>
        <authorList>
            <person name="Young N.D."/>
            <person name="Debelle F."/>
            <person name="Oldroyd G.E."/>
            <person name="Geurts R."/>
            <person name="Cannon S.B."/>
            <person name="Udvardi M.K."/>
            <person name="Benedito V.A."/>
            <person name="Mayer K.F."/>
            <person name="Gouzy J."/>
            <person name="Schoof H."/>
            <person name="Van de Peer Y."/>
            <person name="Proost S."/>
            <person name="Cook D.R."/>
            <person name="Meyers B.C."/>
            <person name="Spannagl M."/>
            <person name="Cheung F."/>
            <person name="De Mita S."/>
            <person name="Krishnakumar V."/>
            <person name="Gundlach H."/>
            <person name="Zhou S."/>
            <person name="Mudge J."/>
            <person name="Bharti A.K."/>
            <person name="Murray J.D."/>
            <person name="Naoumkina M.A."/>
            <person name="Rosen B."/>
            <person name="Silverstein K.A."/>
            <person name="Tang H."/>
            <person name="Rombauts S."/>
            <person name="Zhao P.X."/>
            <person name="Zhou P."/>
            <person name="Barbe V."/>
            <person name="Bardou P."/>
            <person name="Bechner M."/>
            <person name="Bellec A."/>
            <person name="Berger A."/>
            <person name="Berges H."/>
            <person name="Bidwell S."/>
            <person name="Bisseling T."/>
            <person name="Choisne N."/>
            <person name="Couloux A."/>
            <person name="Denny R."/>
            <person name="Deshpande S."/>
            <person name="Dai X."/>
            <person name="Doyle J.J."/>
            <person name="Dudez A.M."/>
            <person name="Farmer A.D."/>
            <person name="Fouteau S."/>
            <person name="Franken C."/>
            <person name="Gibelin C."/>
            <person name="Gish J."/>
            <person name="Goldstein S."/>
            <person name="Gonzalez A.J."/>
            <person name="Green P.J."/>
            <person name="Hallab A."/>
            <person name="Hartog M."/>
            <person name="Hua A."/>
            <person name="Humphray S.J."/>
            <person name="Jeong D.H."/>
            <person name="Jing Y."/>
            <person name="Jocker A."/>
            <person name="Kenton S.M."/>
            <person name="Kim D.J."/>
            <person name="Klee K."/>
            <person name="Lai H."/>
            <person name="Lang C."/>
            <person name="Lin S."/>
            <person name="Macmil S.L."/>
            <person name="Magdelenat G."/>
            <person name="Matthews L."/>
            <person name="McCorrison J."/>
            <person name="Monaghan E.L."/>
            <person name="Mun J.H."/>
            <person name="Najar F.Z."/>
            <person name="Nicholson C."/>
            <person name="Noirot C."/>
            <person name="O'Bleness M."/>
            <person name="Paule C.R."/>
            <person name="Poulain J."/>
            <person name="Prion F."/>
            <person name="Qin B."/>
            <person name="Qu C."/>
            <person name="Retzel E.F."/>
            <person name="Riddle C."/>
            <person name="Sallet E."/>
            <person name="Samain S."/>
            <person name="Samson N."/>
            <person name="Sanders I."/>
            <person name="Saurat O."/>
            <person name="Scarpelli C."/>
            <person name="Schiex T."/>
            <person name="Segurens B."/>
            <person name="Severin A.J."/>
            <person name="Sherrier D.J."/>
            <person name="Shi R."/>
            <person name="Sims S."/>
            <person name="Singer S.R."/>
            <person name="Sinharoy S."/>
            <person name="Sterck L."/>
            <person name="Viollet A."/>
            <person name="Wang B.B."/>
            <person name="Wang K."/>
            <person name="Wang M."/>
            <person name="Wang X."/>
            <person name="Warfsmann J."/>
            <person name="Weissenbach J."/>
            <person name="White D.D."/>
            <person name="White J.D."/>
            <person name="Wiley G.B."/>
            <person name="Wincker P."/>
            <person name="Xing Y."/>
            <person name="Yang L."/>
            <person name="Yao Z."/>
            <person name="Ying F."/>
            <person name="Zhai J."/>
            <person name="Zhou L."/>
            <person name="Zuber A."/>
            <person name="Denarie J."/>
            <person name="Dixon R.A."/>
            <person name="May G.D."/>
            <person name="Schwartz D.C."/>
            <person name="Rogers J."/>
            <person name="Quetier F."/>
            <person name="Town C.D."/>
            <person name="Roe B.A."/>
        </authorList>
    </citation>
    <scope>NUCLEOTIDE SEQUENCE [LARGE SCALE GENOMIC DNA]</scope>
    <source>
        <strain evidence="25">A17</strain>
        <strain evidence="27 28">cv. Jemalong A17</strain>
    </source>
</reference>
<dbReference type="GO" id="GO:0005524">
    <property type="term" value="F:ATP binding"/>
    <property type="evidence" value="ECO:0007669"/>
    <property type="project" value="UniProtKB-UniRule"/>
</dbReference>
<dbReference type="PROSITE" id="PS00107">
    <property type="entry name" value="PROTEIN_KINASE_ATP"/>
    <property type="match status" value="1"/>
</dbReference>
<dbReference type="Proteomes" id="UP000002051">
    <property type="component" value="Chromosome 8"/>
</dbReference>
<evidence type="ECO:0000256" key="5">
    <source>
        <dbReference type="ARBA" id="ARBA00022527"/>
    </source>
</evidence>
<evidence type="ECO:0000256" key="6">
    <source>
        <dbReference type="ARBA" id="ARBA00022553"/>
    </source>
</evidence>
<dbReference type="SUPFAM" id="SSF52058">
    <property type="entry name" value="L domain-like"/>
    <property type="match status" value="1"/>
</dbReference>
<comment type="subcellular location">
    <subcellularLocation>
        <location evidence="1">Cell membrane</location>
    </subcellularLocation>
    <subcellularLocation>
        <location evidence="2">Membrane</location>
        <topology evidence="2">Single-pass type I membrane protein</topology>
    </subcellularLocation>
</comment>
<dbReference type="GO" id="GO:0009791">
    <property type="term" value="P:post-embryonic development"/>
    <property type="evidence" value="ECO:0007669"/>
    <property type="project" value="UniProtKB-ARBA"/>
</dbReference>
<evidence type="ECO:0000256" key="12">
    <source>
        <dbReference type="ARBA" id="ARBA00022741"/>
    </source>
</evidence>
<evidence type="ECO:0000256" key="9">
    <source>
        <dbReference type="ARBA" id="ARBA00022692"/>
    </source>
</evidence>
<keyword evidence="15 22" id="KW-1133">Transmembrane helix</keyword>
<dbReference type="GO" id="GO:0006952">
    <property type="term" value="P:defense response"/>
    <property type="evidence" value="ECO:0007669"/>
    <property type="project" value="UniProtKB-ARBA"/>
</dbReference>
<dbReference type="GO" id="GO:0004674">
    <property type="term" value="F:protein serine/threonine kinase activity"/>
    <property type="evidence" value="ECO:0007669"/>
    <property type="project" value="UniProtKB-KW"/>
</dbReference>
<keyword evidence="12 21" id="KW-0547">Nucleotide-binding</keyword>
<dbReference type="Gene3D" id="3.80.10.10">
    <property type="entry name" value="Ribonuclease Inhibitor"/>
    <property type="match status" value="4"/>
</dbReference>
<keyword evidence="10 23" id="KW-0732">Signal</keyword>
<name>A0A072TPR8_MEDTR</name>
<sequence length="953" mass="107227">MNLIKYLVSNFFGPKMWMVFLLIICGLVEGTQSATMTSHQLQMEANAILNSGWWNTSDANFNISDRCHGHGIFCNDAGSIIAIKIDSDDSTYAAWEYDFKTRNLSTLNLACFKNLESLVLRKITLEGTISKEIGHLSKLTHLDLSANFLEGQLPPELWLLKNLTFLDLFNNRFKGEIPSSLGNLSKLTHLNMSYNNLEGQLPHSLGNLSKLTHLDLSANILKGQLPPSLANLSKLTHLDLSANFLKGQLPPSLGNLSKLTHLDLSANFLKGQLPSELWLLKNLTFLDLSYNRFKGQIPSSLGNLKQLENLDISDNYIEGHIPFELGFLKNLSTLGLSNNIFKGEIPSSLGNLKQLQHLNISHNHVQGFIPFELVFLKNIITFDLSHNRLTDLDLSSNYLKGPVGNLNQLQLLNISHNNIQGSIPLELGFLRNIITLDLSHNRLNGNLPNFLTNLTQLDYLDISYNLLIGTLPSKFFPFNDNLFFMDLSHNLISGQIPSHIRGFHELNLSNNNLTGTIPQSLCNVYYVDISYNCLEGPIPNCLQVYTKNKGNNNLNGAIPQSLCNLSVMSFHQFHPWPTHKKNKKLKHIVIIVLPILIALILVFSLLICLYRHHNSTKKSQGNSTKTKNGDMFCIWNFDGKIAYDDIIKATEDFDMRYCIGTGAYGSVYKAQLPSGKVVALKKLHRYEAEVPSFDDSFRNEVRILSEIKHRHIVKLYGFCLHKRIMFLIYQYMEKGSLFSVLYDDVKVVEFKWRKRVNTIKGVAFAFSYLHHDCTAPIVHRDVSTSNILLNSEWQASVCDFGIARLLQYDSSNRTIVAGTIGYIAPELAYTMAVNEKCDVYSFGVVALETLVGRHPGDLLSSLQSTSTQSLKLCQVLDHRLPLPNNDIVIRDIIHAAVVAFACLNVNPRSRPTMKCVSQSFVTELPRLSIPFSEISVQQLMSEELKALFCIANP</sequence>
<keyword evidence="28" id="KW-1185">Reference proteome</keyword>
<dbReference type="eggNOG" id="ENOG502QVKB">
    <property type="taxonomic scope" value="Eukaryota"/>
</dbReference>
<dbReference type="PROSITE" id="PS50011">
    <property type="entry name" value="PROTEIN_KINASE_DOM"/>
    <property type="match status" value="1"/>
</dbReference>
<feature type="domain" description="Protein kinase" evidence="24">
    <location>
        <begin position="653"/>
        <end position="921"/>
    </location>
</feature>
<comment type="catalytic activity">
    <reaction evidence="19">
        <text>L-threonyl-[protein] + ATP = O-phospho-L-threonyl-[protein] + ADP + H(+)</text>
        <dbReference type="Rhea" id="RHEA:46608"/>
        <dbReference type="Rhea" id="RHEA-COMP:11060"/>
        <dbReference type="Rhea" id="RHEA-COMP:11605"/>
        <dbReference type="ChEBI" id="CHEBI:15378"/>
        <dbReference type="ChEBI" id="CHEBI:30013"/>
        <dbReference type="ChEBI" id="CHEBI:30616"/>
        <dbReference type="ChEBI" id="CHEBI:61977"/>
        <dbReference type="ChEBI" id="CHEBI:456216"/>
        <dbReference type="EC" id="2.7.11.1"/>
    </reaction>
</comment>
<evidence type="ECO:0000313" key="26">
    <source>
        <dbReference type="EMBL" id="RHN40658.1"/>
    </source>
</evidence>
<comment type="catalytic activity">
    <reaction evidence="20">
        <text>L-seryl-[protein] + ATP = O-phospho-L-seryl-[protein] + ADP + H(+)</text>
        <dbReference type="Rhea" id="RHEA:17989"/>
        <dbReference type="Rhea" id="RHEA-COMP:9863"/>
        <dbReference type="Rhea" id="RHEA-COMP:11604"/>
        <dbReference type="ChEBI" id="CHEBI:15378"/>
        <dbReference type="ChEBI" id="CHEBI:29999"/>
        <dbReference type="ChEBI" id="CHEBI:30616"/>
        <dbReference type="ChEBI" id="CHEBI:83421"/>
        <dbReference type="ChEBI" id="CHEBI:456216"/>
        <dbReference type="EC" id="2.7.11.1"/>
    </reaction>
</comment>
<dbReference type="STRING" id="3880.A0A072TPR8"/>
<dbReference type="GO" id="GO:0005886">
    <property type="term" value="C:plasma membrane"/>
    <property type="evidence" value="ECO:0007669"/>
    <property type="project" value="UniProtKB-SubCell"/>
</dbReference>
<evidence type="ECO:0000256" key="15">
    <source>
        <dbReference type="ARBA" id="ARBA00022989"/>
    </source>
</evidence>
<dbReference type="Gene3D" id="3.30.200.20">
    <property type="entry name" value="Phosphorylase Kinase, domain 1"/>
    <property type="match status" value="1"/>
</dbReference>